<feature type="region of interest" description="Disordered" evidence="1">
    <location>
        <begin position="286"/>
        <end position="319"/>
    </location>
</feature>
<feature type="domain" description="Anti sigma-E protein RseA N-terminal" evidence="2">
    <location>
        <begin position="25"/>
        <end position="99"/>
    </location>
</feature>
<dbReference type="PANTHER" id="PTHR38104">
    <property type="match status" value="1"/>
</dbReference>
<dbReference type="InterPro" id="IPR052383">
    <property type="entry name" value="Anti-sigma-E_RseA-like"/>
</dbReference>
<dbReference type="RefSeq" id="WP_310235015.1">
    <property type="nucleotide sequence ID" value="NZ_JAVDWO010000007.1"/>
</dbReference>
<dbReference type="Gene3D" id="1.10.10.880">
    <property type="entry name" value="Anti sigma-E protein RseA, N-terminal domain"/>
    <property type="match status" value="1"/>
</dbReference>
<dbReference type="InterPro" id="IPR036147">
    <property type="entry name" value="Anti-sigma_E_RseA_N_sf"/>
</dbReference>
<evidence type="ECO:0000313" key="3">
    <source>
        <dbReference type="EMBL" id="MDR7193161.1"/>
    </source>
</evidence>
<feature type="compositionally biased region" description="Polar residues" evidence="1">
    <location>
        <begin position="203"/>
        <end position="221"/>
    </location>
</feature>
<feature type="compositionally biased region" description="Basic and acidic residues" evidence="1">
    <location>
        <begin position="192"/>
        <end position="202"/>
    </location>
</feature>
<organism evidence="3 4">
    <name type="scientific">Luteimonas terrae</name>
    <dbReference type="NCBI Taxonomy" id="1530191"/>
    <lineage>
        <taxon>Bacteria</taxon>
        <taxon>Pseudomonadati</taxon>
        <taxon>Pseudomonadota</taxon>
        <taxon>Gammaproteobacteria</taxon>
        <taxon>Lysobacterales</taxon>
        <taxon>Lysobacteraceae</taxon>
        <taxon>Luteimonas</taxon>
    </lineage>
</organism>
<name>A0ABU1XYK1_9GAMM</name>
<reference evidence="3 4" key="1">
    <citation type="submission" date="2023-07" db="EMBL/GenBank/DDBJ databases">
        <title>Sorghum-associated microbial communities from plants grown in Nebraska, USA.</title>
        <authorList>
            <person name="Schachtman D."/>
        </authorList>
    </citation>
    <scope>NUCLEOTIDE SEQUENCE [LARGE SCALE GENOMIC DNA]</scope>
    <source>
        <strain evidence="3 4">4099</strain>
    </source>
</reference>
<keyword evidence="4" id="KW-1185">Reference proteome</keyword>
<protein>
    <recommendedName>
        <fullName evidence="2">Anti sigma-E protein RseA N-terminal domain-containing protein</fullName>
    </recommendedName>
</protein>
<comment type="caution">
    <text evidence="3">The sequence shown here is derived from an EMBL/GenBank/DDBJ whole genome shotgun (WGS) entry which is preliminary data.</text>
</comment>
<dbReference type="InterPro" id="IPR005572">
    <property type="entry name" value="Anti-sigma_E_RseA_N"/>
</dbReference>
<sequence length="319" mass="32837">MNTADDIDTLQIGPDPDKLERFHRQQLSTMLDGELSQDQARFLRRRLEHDAELSGCFERWQVCGDVLRGRQVSLLPPDFADRVARGIAAGDVVIAQVPAARRPRLLRWGGGAALAASVALVALFVGRPGASFDDADDVLPVVADAASAAPAAPPAAPRASDAVADASAIPSPSPVEATAAVAGAAALAAAEVPRRGNGERASRGQSQRAALRNTQARQATETRMVASAASSRPAVTSDTVATTLVAAPVIAAGLPDAPIGARPWPKASSLSANSSFSVRYGDSFAAPSWDAPPVSGGSVLPSFPVDPADAARPQLRAVP</sequence>
<dbReference type="CDD" id="cd16328">
    <property type="entry name" value="RseA_N"/>
    <property type="match status" value="1"/>
</dbReference>
<dbReference type="PANTHER" id="PTHR38104:SF1">
    <property type="entry name" value="ANTI-SIGMA-E FACTOR RSEA"/>
    <property type="match status" value="1"/>
</dbReference>
<feature type="region of interest" description="Disordered" evidence="1">
    <location>
        <begin position="192"/>
        <end position="232"/>
    </location>
</feature>
<dbReference type="SUPFAM" id="SSF89069">
    <property type="entry name" value="N-terminal, cytoplasmic domain of anti-sigmaE factor RseA"/>
    <property type="match status" value="1"/>
</dbReference>
<accession>A0ABU1XYK1</accession>
<proteinExistence type="predicted"/>
<dbReference type="Proteomes" id="UP001256588">
    <property type="component" value="Unassembled WGS sequence"/>
</dbReference>
<evidence type="ECO:0000313" key="4">
    <source>
        <dbReference type="Proteomes" id="UP001256588"/>
    </source>
</evidence>
<evidence type="ECO:0000259" key="2">
    <source>
        <dbReference type="Pfam" id="PF03872"/>
    </source>
</evidence>
<dbReference type="Pfam" id="PF03872">
    <property type="entry name" value="RseA_N"/>
    <property type="match status" value="1"/>
</dbReference>
<dbReference type="EMBL" id="JAVDWO010000007">
    <property type="protein sequence ID" value="MDR7193161.1"/>
    <property type="molecule type" value="Genomic_DNA"/>
</dbReference>
<evidence type="ECO:0000256" key="1">
    <source>
        <dbReference type="SAM" id="MobiDB-lite"/>
    </source>
</evidence>
<gene>
    <name evidence="3" type="ORF">J2W68_001895</name>
</gene>